<dbReference type="AlphaFoldDB" id="A0A0B5F0B2"/>
<reference evidence="7 8" key="1">
    <citation type="submission" date="2015-01" db="EMBL/GenBank/DDBJ databases">
        <title>Enhanced salinomycin production by adjusting the supply of polyketide extender units in Streptomyce albus DSM 41398.</title>
        <authorList>
            <person name="Lu C."/>
        </authorList>
    </citation>
    <scope>NUCLEOTIDE SEQUENCE [LARGE SCALE GENOMIC DNA]</scope>
    <source>
        <strain evidence="8">ATCC 21838 / DSM 41398 / FERM P-419 / JCM 4703 / NBRC 107858</strain>
    </source>
</reference>
<dbReference type="InterPro" id="IPR007213">
    <property type="entry name" value="Ppm1/Ppm2/Tcmp"/>
</dbReference>
<evidence type="ECO:0000256" key="4">
    <source>
        <dbReference type="ARBA" id="ARBA00022679"/>
    </source>
</evidence>
<proteinExistence type="inferred from homology"/>
<evidence type="ECO:0000256" key="3">
    <source>
        <dbReference type="ARBA" id="ARBA00022603"/>
    </source>
</evidence>
<dbReference type="KEGG" id="sals:SLNWT_3920"/>
<keyword evidence="4" id="KW-0808">Transferase</keyword>
<dbReference type="NCBIfam" id="TIGR00027">
    <property type="entry name" value="mthyl_TIGR00027"/>
    <property type="match status" value="1"/>
</dbReference>
<accession>A0A0B5F0B2</accession>
<evidence type="ECO:0000313" key="8">
    <source>
        <dbReference type="Proteomes" id="UP000031523"/>
    </source>
</evidence>
<dbReference type="InterPro" id="IPR029063">
    <property type="entry name" value="SAM-dependent_MTases_sf"/>
</dbReference>
<dbReference type="PANTHER" id="PTHR43619">
    <property type="entry name" value="S-ADENOSYL-L-METHIONINE-DEPENDENT METHYLTRANSFERASE YKTD-RELATED"/>
    <property type="match status" value="1"/>
</dbReference>
<dbReference type="Pfam" id="PF04072">
    <property type="entry name" value="LCM"/>
    <property type="match status" value="1"/>
</dbReference>
<evidence type="ECO:0000256" key="1">
    <source>
        <dbReference type="ARBA" id="ARBA00003907"/>
    </source>
</evidence>
<keyword evidence="5 6" id="KW-0949">S-adenosyl-L-methionine</keyword>
<name>A0A0B5F0B2_STRA4</name>
<evidence type="ECO:0000256" key="2">
    <source>
        <dbReference type="ARBA" id="ARBA00008138"/>
    </source>
</evidence>
<dbReference type="EMBL" id="CP010519">
    <property type="protein sequence ID" value="AJE84296.1"/>
    <property type="molecule type" value="Genomic_DNA"/>
</dbReference>
<dbReference type="SUPFAM" id="SSF53335">
    <property type="entry name" value="S-adenosyl-L-methionine-dependent methyltransferases"/>
    <property type="match status" value="1"/>
</dbReference>
<evidence type="ECO:0000256" key="6">
    <source>
        <dbReference type="RuleBase" id="RU362030"/>
    </source>
</evidence>
<dbReference type="Proteomes" id="UP000031523">
    <property type="component" value="Chromosome"/>
</dbReference>
<dbReference type="Gene3D" id="3.40.50.150">
    <property type="entry name" value="Vaccinia Virus protein VP39"/>
    <property type="match status" value="1"/>
</dbReference>
<dbReference type="GO" id="GO:0032259">
    <property type="term" value="P:methylation"/>
    <property type="evidence" value="ECO:0007669"/>
    <property type="project" value="UniProtKB-KW"/>
</dbReference>
<sequence>MTAPQQQWDITSGVGITALAVAAARARESLRPDRLINDPYASAFVEAAGLDLPFLRLEAPREKSDPALMTDYVGVRSRIFDDFLVTAAEDGLRQVVVLASGLDSRAFRLPWPAGTRCFELDQPLVLDFKLRVLGAEGAGPLCAHTPVPVDLRDDWAAALEAAGFDAALPTAWLAEGLLPYLPPAAEEQLFREIDRLSAPGSRAAVEHIDQAAAVAREPQLLADGEAYGIDLKALLPEGERRAPQEQLTALGWRWSAASAHESARGLGRTLPSTGATDRAVHLLARKN</sequence>
<dbReference type="PANTHER" id="PTHR43619:SF2">
    <property type="entry name" value="S-ADENOSYL-L-METHIONINE-DEPENDENT METHYLTRANSFERASES SUPERFAMILY PROTEIN"/>
    <property type="match status" value="1"/>
</dbReference>
<comment type="function">
    <text evidence="1 6">Exhibits S-adenosyl-L-methionine-dependent methyltransferase activity.</text>
</comment>
<dbReference type="GO" id="GO:0008168">
    <property type="term" value="F:methyltransferase activity"/>
    <property type="evidence" value="ECO:0007669"/>
    <property type="project" value="UniProtKB-UniRule"/>
</dbReference>
<evidence type="ECO:0000313" key="7">
    <source>
        <dbReference type="EMBL" id="AJE84296.1"/>
    </source>
</evidence>
<keyword evidence="8" id="KW-1185">Reference proteome</keyword>
<organism evidence="7 8">
    <name type="scientific">Streptomyces albus (strain ATCC 21838 / DSM 41398 / FERM P-419 / JCM 4703 / NBRC 107858)</name>
    <dbReference type="NCBI Taxonomy" id="1081613"/>
    <lineage>
        <taxon>Bacteria</taxon>
        <taxon>Bacillati</taxon>
        <taxon>Actinomycetota</taxon>
        <taxon>Actinomycetes</taxon>
        <taxon>Kitasatosporales</taxon>
        <taxon>Streptomycetaceae</taxon>
        <taxon>Streptomyces</taxon>
    </lineage>
</organism>
<dbReference type="InterPro" id="IPR011610">
    <property type="entry name" value="SAM_mthyl_Trfase_ML2640-like"/>
</dbReference>
<gene>
    <name evidence="7" type="ORF">SLNWT_3920</name>
</gene>
<keyword evidence="3 6" id="KW-0489">Methyltransferase</keyword>
<dbReference type="EC" id="2.1.1.-" evidence="6"/>
<comment type="similarity">
    <text evidence="2 6">Belongs to the UPF0677 family.</text>
</comment>
<protein>
    <recommendedName>
        <fullName evidence="6">S-adenosyl-L-methionine-dependent methyltransferase</fullName>
        <ecNumber evidence="6">2.1.1.-</ecNumber>
    </recommendedName>
</protein>
<evidence type="ECO:0000256" key="5">
    <source>
        <dbReference type="ARBA" id="ARBA00022691"/>
    </source>
</evidence>